<dbReference type="AlphaFoldDB" id="A0A2P4ZQE7"/>
<evidence type="ECO:0000313" key="2">
    <source>
        <dbReference type="Proteomes" id="UP000054821"/>
    </source>
</evidence>
<gene>
    <name evidence="1" type="ORF">TGAM01_v204539</name>
</gene>
<keyword evidence="2" id="KW-1185">Reference proteome</keyword>
<organism evidence="1 2">
    <name type="scientific">Trichoderma gamsii</name>
    <dbReference type="NCBI Taxonomy" id="398673"/>
    <lineage>
        <taxon>Eukaryota</taxon>
        <taxon>Fungi</taxon>
        <taxon>Dikarya</taxon>
        <taxon>Ascomycota</taxon>
        <taxon>Pezizomycotina</taxon>
        <taxon>Sordariomycetes</taxon>
        <taxon>Hypocreomycetidae</taxon>
        <taxon>Hypocreales</taxon>
        <taxon>Hypocreaceae</taxon>
        <taxon>Trichoderma</taxon>
    </lineage>
</organism>
<reference evidence="1 2" key="1">
    <citation type="journal article" date="2016" name="Genome Announc.">
        <title>Draft Whole-Genome Sequence of Trichoderma gamsii T6085, a Promising Biocontrol Agent of Fusarium Head Blight on Wheat.</title>
        <authorList>
            <person name="Baroncelli R."/>
            <person name="Zapparata A."/>
            <person name="Piaggeschi G."/>
            <person name="Sarrocco S."/>
            <person name="Vannacci G."/>
        </authorList>
    </citation>
    <scope>NUCLEOTIDE SEQUENCE [LARGE SCALE GENOMIC DNA]</scope>
    <source>
        <strain evidence="1 2">T6085</strain>
    </source>
</reference>
<protein>
    <submittedName>
        <fullName evidence="1">Uncharacterized protein</fullName>
    </submittedName>
</protein>
<dbReference type="GeneID" id="36347524"/>
<dbReference type="Proteomes" id="UP000054821">
    <property type="component" value="Unassembled WGS sequence"/>
</dbReference>
<name>A0A2P4ZQE7_9HYPO</name>
<evidence type="ECO:0000313" key="1">
    <source>
        <dbReference type="EMBL" id="PON26529.1"/>
    </source>
</evidence>
<sequence length="164" mass="18977">MERYTIKEAYFHPNDMMGDRHNFVIYEDPRPDPKDDAERESILGKVEKDLTKHLKTKISLSFGTFTLLETRNFYNKVTTSDKRLLVGKWLEACVGRDDKWLFDQKKILDFLQWPFKCPGCQIVRLSDGFAYNKFTLDVPEDGVSEPVLRSRACCTGCPALRTSA</sequence>
<dbReference type="RefSeq" id="XP_024405785.1">
    <property type="nucleotide sequence ID" value="XM_024549445.1"/>
</dbReference>
<dbReference type="EMBL" id="JPDN02000013">
    <property type="protein sequence ID" value="PON26529.1"/>
    <property type="molecule type" value="Genomic_DNA"/>
</dbReference>
<comment type="caution">
    <text evidence="1">The sequence shown here is derived from an EMBL/GenBank/DDBJ whole genome shotgun (WGS) entry which is preliminary data.</text>
</comment>
<accession>A0A2P4ZQE7</accession>
<proteinExistence type="predicted"/>